<evidence type="ECO:0000256" key="1">
    <source>
        <dbReference type="ARBA" id="ARBA00022741"/>
    </source>
</evidence>
<dbReference type="RefSeq" id="XP_029230222.1">
    <property type="nucleotide sequence ID" value="XM_029369673.1"/>
</dbReference>
<dbReference type="PRINTS" id="PR00380">
    <property type="entry name" value="KINESINHEAVY"/>
</dbReference>
<dbReference type="GO" id="GO:0003777">
    <property type="term" value="F:microtubule motor activity"/>
    <property type="evidence" value="ECO:0007669"/>
    <property type="project" value="InterPro"/>
</dbReference>
<keyword evidence="8" id="KW-1185">Reference proteome</keyword>
<evidence type="ECO:0000256" key="4">
    <source>
        <dbReference type="RuleBase" id="RU000394"/>
    </source>
</evidence>
<dbReference type="CDD" id="cd00106">
    <property type="entry name" value="KISc"/>
    <property type="match status" value="1"/>
</dbReference>
<dbReference type="InterPro" id="IPR036961">
    <property type="entry name" value="Kinesin_motor_dom_sf"/>
</dbReference>
<protein>
    <recommendedName>
        <fullName evidence="4">Kinesin-like protein</fullName>
    </recommendedName>
</protein>
<keyword evidence="2 3" id="KW-0067">ATP-binding</keyword>
<dbReference type="InterPro" id="IPR027640">
    <property type="entry name" value="Kinesin-like_fam"/>
</dbReference>
<feature type="domain" description="Kinesin motor" evidence="6">
    <location>
        <begin position="12"/>
        <end position="525"/>
    </location>
</feature>
<evidence type="ECO:0000259" key="6">
    <source>
        <dbReference type="PROSITE" id="PS50067"/>
    </source>
</evidence>
<dbReference type="PANTHER" id="PTHR24115">
    <property type="entry name" value="KINESIN-RELATED"/>
    <property type="match status" value="1"/>
</dbReference>
<keyword evidence="3 4" id="KW-0505">Motor protein</keyword>
<dbReference type="GO" id="GO:0005871">
    <property type="term" value="C:kinesin complex"/>
    <property type="evidence" value="ECO:0007669"/>
    <property type="project" value="TreeGrafter"/>
</dbReference>
<evidence type="ECO:0000313" key="8">
    <source>
        <dbReference type="Proteomes" id="UP000284403"/>
    </source>
</evidence>
<evidence type="ECO:0000256" key="2">
    <source>
        <dbReference type="ARBA" id="ARBA00022840"/>
    </source>
</evidence>
<gene>
    <name evidence="7" type="ORF">Tco025E_02750</name>
</gene>
<dbReference type="GeneID" id="40316361"/>
<evidence type="ECO:0000313" key="7">
    <source>
        <dbReference type="EMBL" id="RNF23650.1"/>
    </source>
</evidence>
<dbReference type="PROSITE" id="PS00411">
    <property type="entry name" value="KINESIN_MOTOR_1"/>
    <property type="match status" value="1"/>
</dbReference>
<dbReference type="GO" id="GO:0005524">
    <property type="term" value="F:ATP binding"/>
    <property type="evidence" value="ECO:0007669"/>
    <property type="project" value="UniProtKB-UniRule"/>
</dbReference>
<dbReference type="EMBL" id="MKKU01000114">
    <property type="protein sequence ID" value="RNF23650.1"/>
    <property type="molecule type" value="Genomic_DNA"/>
</dbReference>
<feature type="region of interest" description="Disordered" evidence="5">
    <location>
        <begin position="392"/>
        <end position="413"/>
    </location>
</feature>
<reference evidence="7 8" key="1">
    <citation type="journal article" date="2018" name="BMC Genomics">
        <title>Genomic comparison of Trypanosoma conorhini and Trypanosoma rangeli to Trypanosoma cruzi strains of high and low virulence.</title>
        <authorList>
            <person name="Bradwell K.R."/>
            <person name="Koparde V.N."/>
            <person name="Matveyev A.V."/>
            <person name="Serrano M.G."/>
            <person name="Alves J.M."/>
            <person name="Parikh H."/>
            <person name="Huang B."/>
            <person name="Lee V."/>
            <person name="Espinosa-Alvarez O."/>
            <person name="Ortiz P.A."/>
            <person name="Costa-Martins A.G."/>
            <person name="Teixeira M.M."/>
            <person name="Buck G.A."/>
        </authorList>
    </citation>
    <scope>NUCLEOTIDE SEQUENCE [LARGE SCALE GENOMIC DNA]</scope>
    <source>
        <strain evidence="7 8">025E</strain>
    </source>
</reference>
<keyword evidence="1 3" id="KW-0547">Nucleotide-binding</keyword>
<feature type="region of interest" description="Disordered" evidence="5">
    <location>
        <begin position="541"/>
        <end position="560"/>
    </location>
</feature>
<dbReference type="GO" id="GO:0007018">
    <property type="term" value="P:microtubule-based movement"/>
    <property type="evidence" value="ECO:0007669"/>
    <property type="project" value="InterPro"/>
</dbReference>
<name>A0A422Q112_9TRYP</name>
<dbReference type="Gene3D" id="3.40.850.10">
    <property type="entry name" value="Kinesin motor domain"/>
    <property type="match status" value="1"/>
</dbReference>
<dbReference type="AlphaFoldDB" id="A0A422Q112"/>
<dbReference type="OrthoDB" id="3176171at2759"/>
<keyword evidence="4" id="KW-0493">Microtubule</keyword>
<sequence length="708" mass="76336">MLPGRQGGGRANFVVAVRCRRLDAREEVVASPRFARCGSARQHCVLLNRPATPPPSAAAAAHSGGGGELQASVVLVDPDARGDPTARWRNCGAASPEGTSLQLRLDAEGLRRALAGLDGVRCFNFDAVFPPTATNEEIYAALVQRLVVAAENGYNGTVFAYGQTGTGKSHTVFGETDEGVPGLCTLVAADLFGQRRRPAWLPDPGAPARLVRAPSQQAREETSMIFVSFMELYNERLRDLLVDPATATAAEGVQGRMEGTRGRRPPSCRYDDLEVVEHPLHGVQVPRATSVRVRCVAELQQLLEEGGRRRTKAATTSNKASSRSHAIVQFIVRRRIGDVADAADARDARQVAAGRREEEALCSFLTAKLSMVDLAGSERVSGFAGLTTAASAEGSGAHSFGGVPRQPDSRRREGSNINRSLLALGNCIKALGTACRRPRRMGAAFGSDTAAYVSHLRRQQALSAQGNAPTCAAHVPYRDSKLTRLLKQSLGGNTQTVMLATVSPSCACFEETLSTLKYAARARSITRQVRQNFLLAASDNEADEAEGNVPPTAHDGGRVASSDNNCAWEAERQANDRLRLLELEAEVRSLRTQLHVAEAATEKLGLPRSGGDLTDVTPVVSAAASTVGSDDVAGRSMDVDRCWAIYKETRRELRTLLQERATASARRENNAGGLRAWGSKGPIRELLRQERQNVLLRERQRRIEAFLL</sequence>
<comment type="caution">
    <text evidence="7">The sequence shown here is derived from an EMBL/GenBank/DDBJ whole genome shotgun (WGS) entry which is preliminary data.</text>
</comment>
<dbReference type="InterPro" id="IPR001752">
    <property type="entry name" value="Kinesin_motor_dom"/>
</dbReference>
<dbReference type="GO" id="GO:0005874">
    <property type="term" value="C:microtubule"/>
    <property type="evidence" value="ECO:0007669"/>
    <property type="project" value="UniProtKB-KW"/>
</dbReference>
<dbReference type="Pfam" id="PF00225">
    <property type="entry name" value="Kinesin"/>
    <property type="match status" value="1"/>
</dbReference>
<comment type="similarity">
    <text evidence="3 4">Belongs to the TRAFAC class myosin-kinesin ATPase superfamily. Kinesin family.</text>
</comment>
<evidence type="ECO:0000256" key="3">
    <source>
        <dbReference type="PROSITE-ProRule" id="PRU00283"/>
    </source>
</evidence>
<dbReference type="InterPro" id="IPR027417">
    <property type="entry name" value="P-loop_NTPase"/>
</dbReference>
<dbReference type="SMART" id="SM00129">
    <property type="entry name" value="KISc"/>
    <property type="match status" value="1"/>
</dbReference>
<dbReference type="InterPro" id="IPR019821">
    <property type="entry name" value="Kinesin_motor_CS"/>
</dbReference>
<dbReference type="PROSITE" id="PS50067">
    <property type="entry name" value="KINESIN_MOTOR_2"/>
    <property type="match status" value="1"/>
</dbReference>
<dbReference type="GO" id="GO:0008017">
    <property type="term" value="F:microtubule binding"/>
    <property type="evidence" value="ECO:0007669"/>
    <property type="project" value="InterPro"/>
</dbReference>
<proteinExistence type="inferred from homology"/>
<accession>A0A422Q112</accession>
<dbReference type="SUPFAM" id="SSF52540">
    <property type="entry name" value="P-loop containing nucleoside triphosphate hydrolases"/>
    <property type="match status" value="1"/>
</dbReference>
<organism evidence="7 8">
    <name type="scientific">Trypanosoma conorhini</name>
    <dbReference type="NCBI Taxonomy" id="83891"/>
    <lineage>
        <taxon>Eukaryota</taxon>
        <taxon>Discoba</taxon>
        <taxon>Euglenozoa</taxon>
        <taxon>Kinetoplastea</taxon>
        <taxon>Metakinetoplastina</taxon>
        <taxon>Trypanosomatida</taxon>
        <taxon>Trypanosomatidae</taxon>
        <taxon>Trypanosoma</taxon>
    </lineage>
</organism>
<dbReference type="GO" id="GO:0016887">
    <property type="term" value="F:ATP hydrolysis activity"/>
    <property type="evidence" value="ECO:0007669"/>
    <property type="project" value="TreeGrafter"/>
</dbReference>
<feature type="binding site" evidence="3">
    <location>
        <begin position="162"/>
        <end position="169"/>
    </location>
    <ligand>
        <name>ATP</name>
        <dbReference type="ChEBI" id="CHEBI:30616"/>
    </ligand>
</feature>
<dbReference type="Proteomes" id="UP000284403">
    <property type="component" value="Unassembled WGS sequence"/>
</dbReference>
<evidence type="ECO:0000256" key="5">
    <source>
        <dbReference type="SAM" id="MobiDB-lite"/>
    </source>
</evidence>